<sequence length="51" mass="6051">MSVIMREKTVEITAEMAPHAPKKQLGKYKLKRWSWYEKQLCMQRATIIIDA</sequence>
<name>X1JYB0_9ZZZZ</name>
<organism evidence="1">
    <name type="scientific">marine sediment metagenome</name>
    <dbReference type="NCBI Taxonomy" id="412755"/>
    <lineage>
        <taxon>unclassified sequences</taxon>
        <taxon>metagenomes</taxon>
        <taxon>ecological metagenomes</taxon>
    </lineage>
</organism>
<dbReference type="EMBL" id="BARU01039634">
    <property type="protein sequence ID" value="GAH83244.1"/>
    <property type="molecule type" value="Genomic_DNA"/>
</dbReference>
<feature type="non-terminal residue" evidence="1">
    <location>
        <position position="51"/>
    </location>
</feature>
<evidence type="ECO:0000313" key="1">
    <source>
        <dbReference type="EMBL" id="GAH83244.1"/>
    </source>
</evidence>
<gene>
    <name evidence="1" type="ORF">S03H2_61398</name>
</gene>
<accession>X1JYB0</accession>
<protein>
    <submittedName>
        <fullName evidence="1">Uncharacterized protein</fullName>
    </submittedName>
</protein>
<dbReference type="AlphaFoldDB" id="X1JYB0"/>
<comment type="caution">
    <text evidence="1">The sequence shown here is derived from an EMBL/GenBank/DDBJ whole genome shotgun (WGS) entry which is preliminary data.</text>
</comment>
<reference evidence="1" key="1">
    <citation type="journal article" date="2014" name="Front. Microbiol.">
        <title>High frequency of phylogenetically diverse reductive dehalogenase-homologous genes in deep subseafloor sedimentary metagenomes.</title>
        <authorList>
            <person name="Kawai M."/>
            <person name="Futagami T."/>
            <person name="Toyoda A."/>
            <person name="Takaki Y."/>
            <person name="Nishi S."/>
            <person name="Hori S."/>
            <person name="Arai W."/>
            <person name="Tsubouchi T."/>
            <person name="Morono Y."/>
            <person name="Uchiyama I."/>
            <person name="Ito T."/>
            <person name="Fujiyama A."/>
            <person name="Inagaki F."/>
            <person name="Takami H."/>
        </authorList>
    </citation>
    <scope>NUCLEOTIDE SEQUENCE</scope>
    <source>
        <strain evidence="1">Expedition CK06-06</strain>
    </source>
</reference>
<proteinExistence type="predicted"/>